<evidence type="ECO:0000313" key="2">
    <source>
        <dbReference type="EMBL" id="EJD39054.1"/>
    </source>
</evidence>
<dbReference type="EMBL" id="JH687817">
    <property type="protein sequence ID" value="EJD39054.1"/>
    <property type="molecule type" value="Genomic_DNA"/>
</dbReference>
<feature type="region of interest" description="Disordered" evidence="1">
    <location>
        <begin position="105"/>
        <end position="156"/>
    </location>
</feature>
<proteinExistence type="predicted"/>
<reference evidence="3" key="1">
    <citation type="journal article" date="2012" name="Science">
        <title>The Paleozoic origin of enzymatic lignin decomposition reconstructed from 31 fungal genomes.</title>
        <authorList>
            <person name="Floudas D."/>
            <person name="Binder M."/>
            <person name="Riley R."/>
            <person name="Barry K."/>
            <person name="Blanchette R.A."/>
            <person name="Henrissat B."/>
            <person name="Martinez A.T."/>
            <person name="Otillar R."/>
            <person name="Spatafora J.W."/>
            <person name="Yadav J.S."/>
            <person name="Aerts A."/>
            <person name="Benoit I."/>
            <person name="Boyd A."/>
            <person name="Carlson A."/>
            <person name="Copeland A."/>
            <person name="Coutinho P.M."/>
            <person name="de Vries R.P."/>
            <person name="Ferreira P."/>
            <person name="Findley K."/>
            <person name="Foster B."/>
            <person name="Gaskell J."/>
            <person name="Glotzer D."/>
            <person name="Gorecki P."/>
            <person name="Heitman J."/>
            <person name="Hesse C."/>
            <person name="Hori C."/>
            <person name="Igarashi K."/>
            <person name="Jurgens J.A."/>
            <person name="Kallen N."/>
            <person name="Kersten P."/>
            <person name="Kohler A."/>
            <person name="Kuees U."/>
            <person name="Kumar T.K.A."/>
            <person name="Kuo A."/>
            <person name="LaButti K."/>
            <person name="Larrondo L.F."/>
            <person name="Lindquist E."/>
            <person name="Ling A."/>
            <person name="Lombard V."/>
            <person name="Lucas S."/>
            <person name="Lundell T."/>
            <person name="Martin R."/>
            <person name="McLaughlin D.J."/>
            <person name="Morgenstern I."/>
            <person name="Morin E."/>
            <person name="Murat C."/>
            <person name="Nagy L.G."/>
            <person name="Nolan M."/>
            <person name="Ohm R.A."/>
            <person name="Patyshakuliyeva A."/>
            <person name="Rokas A."/>
            <person name="Ruiz-Duenas F.J."/>
            <person name="Sabat G."/>
            <person name="Salamov A."/>
            <person name="Samejima M."/>
            <person name="Schmutz J."/>
            <person name="Slot J.C."/>
            <person name="St John F."/>
            <person name="Stenlid J."/>
            <person name="Sun H."/>
            <person name="Sun S."/>
            <person name="Syed K."/>
            <person name="Tsang A."/>
            <person name="Wiebenga A."/>
            <person name="Young D."/>
            <person name="Pisabarro A."/>
            <person name="Eastwood D.C."/>
            <person name="Martin F."/>
            <person name="Cullen D."/>
            <person name="Grigoriev I.V."/>
            <person name="Hibbett D.S."/>
        </authorList>
    </citation>
    <scope>NUCLEOTIDE SEQUENCE [LARGE SCALE GENOMIC DNA]</scope>
    <source>
        <strain evidence="3">TFB10046</strain>
    </source>
</reference>
<feature type="non-terminal residue" evidence="2">
    <location>
        <position position="1"/>
    </location>
</feature>
<dbReference type="PANTHER" id="PTHR33096:SF1">
    <property type="entry name" value="CXC1-LIKE CYSTEINE CLUSTER ASSOCIATED WITH KDZ TRANSPOSASES DOMAIN-CONTAINING PROTEIN"/>
    <property type="match status" value="1"/>
</dbReference>
<feature type="compositionally biased region" description="Basic and acidic residues" evidence="1">
    <location>
        <begin position="108"/>
        <end position="133"/>
    </location>
</feature>
<feature type="region of interest" description="Disordered" evidence="1">
    <location>
        <begin position="170"/>
        <end position="195"/>
    </location>
</feature>
<accession>J0WVL1</accession>
<organism evidence="2 3">
    <name type="scientific">Auricularia subglabra (strain TFB-10046 / SS5)</name>
    <name type="common">White-rot fungus</name>
    <name type="synonym">Auricularia delicata (strain TFB10046)</name>
    <dbReference type="NCBI Taxonomy" id="717982"/>
    <lineage>
        <taxon>Eukaryota</taxon>
        <taxon>Fungi</taxon>
        <taxon>Dikarya</taxon>
        <taxon>Basidiomycota</taxon>
        <taxon>Agaricomycotina</taxon>
        <taxon>Agaricomycetes</taxon>
        <taxon>Auriculariales</taxon>
        <taxon>Auriculariaceae</taxon>
        <taxon>Auricularia</taxon>
    </lineage>
</organism>
<dbReference type="OMA" id="PSARNCE"/>
<dbReference type="InParanoid" id="J0WVL1"/>
<name>J0WVL1_AURST</name>
<evidence type="ECO:0000313" key="3">
    <source>
        <dbReference type="Proteomes" id="UP000006514"/>
    </source>
</evidence>
<evidence type="ECO:0000256" key="1">
    <source>
        <dbReference type="SAM" id="MobiDB-lite"/>
    </source>
</evidence>
<dbReference type="AlphaFoldDB" id="J0WVL1"/>
<evidence type="ECO:0008006" key="4">
    <source>
        <dbReference type="Google" id="ProtNLM"/>
    </source>
</evidence>
<protein>
    <recommendedName>
        <fullName evidence="4">CxC1-like cysteine cluster associated with KDZ transposases domain-containing protein</fullName>
    </recommendedName>
</protein>
<dbReference type="OrthoDB" id="3364670at2759"/>
<dbReference type="PANTHER" id="PTHR33096">
    <property type="entry name" value="CXC2 DOMAIN-CONTAINING PROTEIN"/>
    <property type="match status" value="1"/>
</dbReference>
<dbReference type="KEGG" id="adl:AURDEDRAFT_71489"/>
<dbReference type="Proteomes" id="UP000006514">
    <property type="component" value="Unassembled WGS sequence"/>
</dbReference>
<sequence length="830" mass="93099">LDLCECTSPAERLLARGYFPCAPKCPSIAFSTSLLDFICIHCLHVAPNVTAWADTIEAFWARKGDVVQPTGKLRKRLGRALKWYQALDNRAEQYVSNRVMSLQSGYDGNERVEDTSGDGERPAKRPRLSKDSGDCVGSADVASPEPTNARTEVRGHESSLTWGSYLSVTRAQAEDDKEANPPADAPPDTKQAEGNGMVRTITNFKRRTATLKFFIQGSEGLSRPSARLRRCCPLCFGGDPPSLEQSLAHVIVCLDANFAQKRRRSAQTDSDLTFVGGRFLDQRDLDAMASEIAAKRKQAPAKRTKLGAAGQVGDDVLDACEQSFIAAQESVTKASKNYYADTGLMALLCRHDRVLWIANMNTPGERQHFALALLRKLGTELPATWRIGVLYDIGCQVARSLEKWGLLEELADRLIFGVSVFHAYGHQWSCQIVFHPRKRSDFGLSDGEGCERFWSAIRHLIACLRVSGYYRRLFVLDRQIEFMSAVGLWKLGSWLKRRYLDALRRRSEARELIRHGGVSEDELSQQWEAQVKSHLVKPARESMIIVLAALLMPLPGQSKKAGDKAIEEILLAMGSVDDLNSQMREDRQELRKAHGLTSTQTAEITRRIEVTRAERDATKSRIAALNASLGTEACRRLENMKGSAYLCARVNARALRATIRQGIVMHKFEHRKLERAYRHQVLQAKDHSQTKDLVHRREKTLTGQIAKFNALVDQMTILARQGKKPPRARLPRRLDAKKIFTLDVDDAIWQEDPGLGPQDEATLPRWQTDDAVKRGILALLEYRRCTEEVERVEAEAKALGHWWQEEEKALFALCNSDTGKSRDSVPTVSG</sequence>
<dbReference type="eggNOG" id="ENOG502SVXS">
    <property type="taxonomic scope" value="Eukaryota"/>
</dbReference>
<dbReference type="Pfam" id="PF18758">
    <property type="entry name" value="KDZ"/>
    <property type="match status" value="1"/>
</dbReference>
<dbReference type="InterPro" id="IPR040521">
    <property type="entry name" value="KDZ"/>
</dbReference>
<gene>
    <name evidence="2" type="ORF">AURDEDRAFT_71489</name>
</gene>
<keyword evidence="3" id="KW-1185">Reference proteome</keyword>